<sequence>MHQAKLNSVFSLSAQERYNYLIRRAADFEEVWLIKAATGVATSVNNAGKAALAIFPEREFAEYFLVNDWQAYALERVKLNAFYLLLNQWQEQQLKVAGFPGTDLNSVVVTAEEMKNHLLHESQQYE</sequence>
<accession>A0A7Y0FLY8</accession>
<dbReference type="InterPro" id="IPR021284">
    <property type="entry name" value="DUF2750"/>
</dbReference>
<comment type="caution">
    <text evidence="1">The sequence shown here is derived from an EMBL/GenBank/DDBJ whole genome shotgun (WGS) entry which is preliminary data.</text>
</comment>
<gene>
    <name evidence="1" type="ORF">HHL22_06850</name>
</gene>
<keyword evidence="2" id="KW-1185">Reference proteome</keyword>
<proteinExistence type="predicted"/>
<evidence type="ECO:0000313" key="1">
    <source>
        <dbReference type="EMBL" id="NML64921.1"/>
    </source>
</evidence>
<dbReference type="InterPro" id="IPR010916">
    <property type="entry name" value="TonB_box_CS"/>
</dbReference>
<dbReference type="Pfam" id="PF11042">
    <property type="entry name" value="DUF2750"/>
    <property type="match status" value="1"/>
</dbReference>
<dbReference type="Proteomes" id="UP000559626">
    <property type="component" value="Unassembled WGS sequence"/>
</dbReference>
<evidence type="ECO:0000313" key="2">
    <source>
        <dbReference type="Proteomes" id="UP000559626"/>
    </source>
</evidence>
<name>A0A7Y0FLY8_9BACT</name>
<organism evidence="1 2">
    <name type="scientific">Hymenobacter polaris</name>
    <dbReference type="NCBI Taxonomy" id="2682546"/>
    <lineage>
        <taxon>Bacteria</taxon>
        <taxon>Pseudomonadati</taxon>
        <taxon>Bacteroidota</taxon>
        <taxon>Cytophagia</taxon>
        <taxon>Cytophagales</taxon>
        <taxon>Hymenobacteraceae</taxon>
        <taxon>Hymenobacter</taxon>
    </lineage>
</organism>
<reference evidence="1 2" key="1">
    <citation type="submission" date="2020-04" db="EMBL/GenBank/DDBJ databases">
        <title>Hymenobacter polaris sp. nov., isolated from Arctic soil.</title>
        <authorList>
            <person name="Dahal R.H."/>
        </authorList>
    </citation>
    <scope>NUCLEOTIDE SEQUENCE [LARGE SCALE GENOMIC DNA]</scope>
    <source>
        <strain evidence="1 2">RP-2-7</strain>
    </source>
</reference>
<dbReference type="PROSITE" id="PS00430">
    <property type="entry name" value="TONB_DEPENDENT_REC_1"/>
    <property type="match status" value="1"/>
</dbReference>
<dbReference type="RefSeq" id="WP_169530186.1">
    <property type="nucleotide sequence ID" value="NZ_JABBGH010000001.1"/>
</dbReference>
<dbReference type="AlphaFoldDB" id="A0A7Y0FLY8"/>
<protein>
    <submittedName>
        <fullName evidence="1">DUF2750 domain-containing protein</fullName>
    </submittedName>
</protein>
<dbReference type="EMBL" id="JABBGH010000001">
    <property type="protein sequence ID" value="NML64921.1"/>
    <property type="molecule type" value="Genomic_DNA"/>
</dbReference>